<dbReference type="STRING" id="43041.A0A182JRQ8"/>
<proteinExistence type="inferred from homology"/>
<feature type="transmembrane region" description="Helical" evidence="8">
    <location>
        <begin position="368"/>
        <end position="390"/>
    </location>
</feature>
<dbReference type="Pfam" id="PF08395">
    <property type="entry name" value="7tm_7"/>
    <property type="match status" value="1"/>
</dbReference>
<protein>
    <recommendedName>
        <fullName evidence="8">Gustatory receptor</fullName>
    </recommendedName>
</protein>
<accession>A0A182JRQ8</accession>
<feature type="transmembrane region" description="Helical" evidence="8">
    <location>
        <begin position="86"/>
        <end position="104"/>
    </location>
</feature>
<evidence type="ECO:0000256" key="8">
    <source>
        <dbReference type="RuleBase" id="RU363108"/>
    </source>
</evidence>
<reference evidence="9" key="2">
    <citation type="submission" date="2020-05" db="UniProtKB">
        <authorList>
            <consortium name="EnsemblMetazoa"/>
        </authorList>
    </citation>
    <scope>IDENTIFICATION</scope>
    <source>
        <strain evidence="9">ACHKN1017</strain>
    </source>
</reference>
<evidence type="ECO:0000313" key="10">
    <source>
        <dbReference type="Proteomes" id="UP000075881"/>
    </source>
</evidence>
<evidence type="ECO:0000256" key="4">
    <source>
        <dbReference type="ARBA" id="ARBA00022989"/>
    </source>
</evidence>
<evidence type="ECO:0000256" key="3">
    <source>
        <dbReference type="ARBA" id="ARBA00022692"/>
    </source>
</evidence>
<keyword evidence="5 8" id="KW-0472">Membrane</keyword>
<feature type="transmembrane region" description="Helical" evidence="8">
    <location>
        <begin position="294"/>
        <end position="317"/>
    </location>
</feature>
<dbReference type="InterPro" id="IPR013604">
    <property type="entry name" value="7TM_chemorcpt"/>
</dbReference>
<evidence type="ECO:0000256" key="2">
    <source>
        <dbReference type="ARBA" id="ARBA00022475"/>
    </source>
</evidence>
<dbReference type="GO" id="GO:0030424">
    <property type="term" value="C:axon"/>
    <property type="evidence" value="ECO:0007669"/>
    <property type="project" value="TreeGrafter"/>
</dbReference>
<organism evidence="9 10">
    <name type="scientific">Anopheles christyi</name>
    <dbReference type="NCBI Taxonomy" id="43041"/>
    <lineage>
        <taxon>Eukaryota</taxon>
        <taxon>Metazoa</taxon>
        <taxon>Ecdysozoa</taxon>
        <taxon>Arthropoda</taxon>
        <taxon>Hexapoda</taxon>
        <taxon>Insecta</taxon>
        <taxon>Pterygota</taxon>
        <taxon>Neoptera</taxon>
        <taxon>Endopterygota</taxon>
        <taxon>Diptera</taxon>
        <taxon>Nematocera</taxon>
        <taxon>Culicoidea</taxon>
        <taxon>Culicidae</taxon>
        <taxon>Anophelinae</taxon>
        <taxon>Anopheles</taxon>
    </lineage>
</organism>
<keyword evidence="7 8" id="KW-0807">Transducer</keyword>
<dbReference type="GO" id="GO:0008049">
    <property type="term" value="P:male courtship behavior"/>
    <property type="evidence" value="ECO:0007669"/>
    <property type="project" value="TreeGrafter"/>
</dbReference>
<name>A0A182JRQ8_9DIPT</name>
<evidence type="ECO:0000256" key="1">
    <source>
        <dbReference type="ARBA" id="ARBA00004651"/>
    </source>
</evidence>
<feature type="transmembrane region" description="Helical" evidence="8">
    <location>
        <begin position="262"/>
        <end position="288"/>
    </location>
</feature>
<feature type="transmembrane region" description="Helical" evidence="8">
    <location>
        <begin position="48"/>
        <end position="66"/>
    </location>
</feature>
<keyword evidence="2 8" id="KW-1003">Cell membrane</keyword>
<keyword evidence="6 8" id="KW-0675">Receptor</keyword>
<comment type="function">
    <text evidence="8">Gustatory receptor which mediates acceptance or avoidance behavior, depending on its substrates.</text>
</comment>
<feature type="transmembrane region" description="Helical" evidence="8">
    <location>
        <begin position="138"/>
        <end position="158"/>
    </location>
</feature>
<dbReference type="GO" id="GO:0030425">
    <property type="term" value="C:dendrite"/>
    <property type="evidence" value="ECO:0007669"/>
    <property type="project" value="TreeGrafter"/>
</dbReference>
<keyword evidence="4 8" id="KW-1133">Transmembrane helix</keyword>
<comment type="similarity">
    <text evidence="8">Belongs to the insect chemoreceptor superfamily. Gustatory receptor (GR) family.</text>
</comment>
<dbReference type="GO" id="GO:0050909">
    <property type="term" value="P:sensory perception of taste"/>
    <property type="evidence" value="ECO:0007669"/>
    <property type="project" value="InterPro"/>
</dbReference>
<evidence type="ECO:0000256" key="6">
    <source>
        <dbReference type="ARBA" id="ARBA00023170"/>
    </source>
</evidence>
<keyword evidence="3 8" id="KW-0812">Transmembrane</keyword>
<comment type="subcellular location">
    <subcellularLocation>
        <location evidence="1 8">Cell membrane</location>
        <topology evidence="1 8">Multi-pass membrane protein</topology>
    </subcellularLocation>
</comment>
<dbReference type="GO" id="GO:0007635">
    <property type="term" value="P:chemosensory behavior"/>
    <property type="evidence" value="ECO:0007669"/>
    <property type="project" value="TreeGrafter"/>
</dbReference>
<dbReference type="GO" id="GO:0043025">
    <property type="term" value="C:neuronal cell body"/>
    <property type="evidence" value="ECO:0007669"/>
    <property type="project" value="TreeGrafter"/>
</dbReference>
<dbReference type="PANTHER" id="PTHR21143:SF104">
    <property type="entry name" value="GUSTATORY RECEPTOR 8A-RELATED"/>
    <property type="match status" value="1"/>
</dbReference>
<dbReference type="EnsemblMetazoa" id="ACHR001190-RA">
    <property type="protein sequence ID" value="ACHR001190-PA"/>
    <property type="gene ID" value="ACHR001190"/>
</dbReference>
<evidence type="ECO:0000256" key="7">
    <source>
        <dbReference type="ARBA" id="ARBA00023224"/>
    </source>
</evidence>
<feature type="transmembrane region" description="Helical" evidence="8">
    <location>
        <begin position="178"/>
        <end position="199"/>
    </location>
</feature>
<sequence length="405" mass="46450">MCLSYKNPRHVYDVLRPLLAFSKLCGQTAFSIVGEPPYVQIKVTRVEYATILTNFAANLFCVYINISNSQLSRLTGSTVMDFGLSFLFPMGAIIMIMLAIDNFLRRDLTCTIIAELFKVDRSLQRKCHKIDHRRHYAILARVLFVLVIMIAVGVVFSLGMCLFTDFSLGNHLINSFSYGLTGIQFMIVNFHFVAAARLITFRLDAIKHILRKHSDTGSWWIEQKQRWGRRMDPVDVVVELADDFAALVHIVERVNRIYSNQIIALITGVGMFCIFVIYSSTYSCYYVGSTRESHLTVILLTACVFYVMMVGVTFVAAASVENTSNEIVGLVHEAMHRVVDSSIKGKLLYFSLQILFRRPKLRCMFYDYDWKTLFSIFGFVVTYLVILLQFDKFSEDTSKRNIWTK</sequence>
<evidence type="ECO:0000256" key="5">
    <source>
        <dbReference type="ARBA" id="ARBA00023136"/>
    </source>
</evidence>
<dbReference type="GO" id="GO:0007165">
    <property type="term" value="P:signal transduction"/>
    <property type="evidence" value="ECO:0007669"/>
    <property type="project" value="UniProtKB-KW"/>
</dbReference>
<evidence type="ECO:0000313" key="9">
    <source>
        <dbReference type="EnsemblMetazoa" id="ACHR001190-PA"/>
    </source>
</evidence>
<dbReference type="GO" id="GO:0005886">
    <property type="term" value="C:plasma membrane"/>
    <property type="evidence" value="ECO:0007669"/>
    <property type="project" value="UniProtKB-SubCell"/>
</dbReference>
<dbReference type="AlphaFoldDB" id="A0A182JRQ8"/>
<dbReference type="VEuPathDB" id="VectorBase:ACHR001190"/>
<dbReference type="PANTHER" id="PTHR21143">
    <property type="entry name" value="INVERTEBRATE GUSTATORY RECEPTOR"/>
    <property type="match status" value="1"/>
</dbReference>
<dbReference type="Proteomes" id="UP000075881">
    <property type="component" value="Unassembled WGS sequence"/>
</dbReference>
<reference evidence="10" key="1">
    <citation type="submission" date="2013-03" db="EMBL/GenBank/DDBJ databases">
        <title>The Genome Sequence of Anopheles christyi ACHKN1017.</title>
        <authorList>
            <consortium name="The Broad Institute Genomics Platform"/>
            <person name="Neafsey D.E."/>
            <person name="Besansky N."/>
            <person name="Walker B."/>
            <person name="Young S.K."/>
            <person name="Zeng Q."/>
            <person name="Gargeya S."/>
            <person name="Fitzgerald M."/>
            <person name="Haas B."/>
            <person name="Abouelleil A."/>
            <person name="Allen A.W."/>
            <person name="Alvarado L."/>
            <person name="Arachchi H.M."/>
            <person name="Berlin A.M."/>
            <person name="Chapman S.B."/>
            <person name="Gainer-Dewar J."/>
            <person name="Goldberg J."/>
            <person name="Griggs A."/>
            <person name="Gujja S."/>
            <person name="Hansen M."/>
            <person name="Howarth C."/>
            <person name="Imamovic A."/>
            <person name="Ireland A."/>
            <person name="Larimer J."/>
            <person name="McCowan C."/>
            <person name="Murphy C."/>
            <person name="Pearson M."/>
            <person name="Poon T.W."/>
            <person name="Priest M."/>
            <person name="Roberts A."/>
            <person name="Saif S."/>
            <person name="Shea T."/>
            <person name="Sisk P."/>
            <person name="Sykes S."/>
            <person name="Wortman J."/>
            <person name="Nusbaum C."/>
            <person name="Birren B."/>
        </authorList>
    </citation>
    <scope>NUCLEOTIDE SEQUENCE [LARGE SCALE GENOMIC DNA]</scope>
    <source>
        <strain evidence="10">ACHKN1017</strain>
    </source>
</reference>
<keyword evidence="10" id="KW-1185">Reference proteome</keyword>